<comment type="caution">
    <text evidence="1">The sequence shown here is derived from an EMBL/GenBank/DDBJ whole genome shotgun (WGS) entry which is preliminary data.</text>
</comment>
<dbReference type="AlphaFoldDB" id="A0A645IZU0"/>
<dbReference type="EMBL" id="VSSQ01126739">
    <property type="protein sequence ID" value="MPN56430.1"/>
    <property type="molecule type" value="Genomic_DNA"/>
</dbReference>
<accession>A0A645IZU0</accession>
<gene>
    <name evidence="1" type="ORF">SDC9_204118</name>
</gene>
<evidence type="ECO:0000313" key="1">
    <source>
        <dbReference type="EMBL" id="MPN56430.1"/>
    </source>
</evidence>
<name>A0A645IZU0_9ZZZZ</name>
<proteinExistence type="predicted"/>
<reference evidence="1" key="1">
    <citation type="submission" date="2019-08" db="EMBL/GenBank/DDBJ databases">
        <authorList>
            <person name="Kucharzyk K."/>
            <person name="Murdoch R.W."/>
            <person name="Higgins S."/>
            <person name="Loffler F."/>
        </authorList>
    </citation>
    <scope>NUCLEOTIDE SEQUENCE</scope>
</reference>
<sequence length="59" mass="6682">MVCLVVTIIHFHIQHRRNSTAVLSRSGTFKHLDILDGIAVESREESQQVIGIIDSRLIQ</sequence>
<organism evidence="1">
    <name type="scientific">bioreactor metagenome</name>
    <dbReference type="NCBI Taxonomy" id="1076179"/>
    <lineage>
        <taxon>unclassified sequences</taxon>
        <taxon>metagenomes</taxon>
        <taxon>ecological metagenomes</taxon>
    </lineage>
</organism>
<protein>
    <submittedName>
        <fullName evidence="1">Uncharacterized protein</fullName>
    </submittedName>
</protein>